<feature type="compositionally biased region" description="Basic and acidic residues" evidence="1">
    <location>
        <begin position="70"/>
        <end position="83"/>
    </location>
</feature>
<dbReference type="Proteomes" id="UP000767238">
    <property type="component" value="Unassembled WGS sequence"/>
</dbReference>
<evidence type="ECO:0000313" key="3">
    <source>
        <dbReference type="Proteomes" id="UP000767238"/>
    </source>
</evidence>
<feature type="compositionally biased region" description="Polar residues" evidence="1">
    <location>
        <begin position="84"/>
        <end position="108"/>
    </location>
</feature>
<organism evidence="2 3">
    <name type="scientific">Aureobasidium melanogenum</name>
    <name type="common">Aureobasidium pullulans var. melanogenum</name>
    <dbReference type="NCBI Taxonomy" id="46634"/>
    <lineage>
        <taxon>Eukaryota</taxon>
        <taxon>Fungi</taxon>
        <taxon>Dikarya</taxon>
        <taxon>Ascomycota</taxon>
        <taxon>Pezizomycotina</taxon>
        <taxon>Dothideomycetes</taxon>
        <taxon>Dothideomycetidae</taxon>
        <taxon>Dothideales</taxon>
        <taxon>Saccotheciaceae</taxon>
        <taxon>Aureobasidium</taxon>
    </lineage>
</organism>
<feature type="region of interest" description="Disordered" evidence="1">
    <location>
        <begin position="1"/>
        <end position="121"/>
    </location>
</feature>
<feature type="compositionally biased region" description="Polar residues" evidence="1">
    <location>
        <begin position="42"/>
        <end position="52"/>
    </location>
</feature>
<protein>
    <submittedName>
        <fullName evidence="2">Uncharacterized protein</fullName>
    </submittedName>
</protein>
<dbReference type="AlphaFoldDB" id="A0A9P8GHS3"/>
<proteinExistence type="predicted"/>
<feature type="non-terminal residue" evidence="2">
    <location>
        <position position="1"/>
    </location>
</feature>
<dbReference type="OrthoDB" id="3909986at2759"/>
<reference evidence="2" key="2">
    <citation type="submission" date="2021-08" db="EMBL/GenBank/DDBJ databases">
        <authorList>
            <person name="Gostincar C."/>
            <person name="Sun X."/>
            <person name="Song Z."/>
            <person name="Gunde-Cimerman N."/>
        </authorList>
    </citation>
    <scope>NUCLEOTIDE SEQUENCE</scope>
    <source>
        <strain evidence="2">EXF-8016</strain>
    </source>
</reference>
<evidence type="ECO:0000256" key="1">
    <source>
        <dbReference type="SAM" id="MobiDB-lite"/>
    </source>
</evidence>
<dbReference type="EMBL" id="JAHFYH010000039">
    <property type="protein sequence ID" value="KAH0220196.1"/>
    <property type="molecule type" value="Genomic_DNA"/>
</dbReference>
<sequence length="382" mass="42544">MATPREPDDTEIDPVKADEDNTQRDLSSRMPQRSAFPEIHDQAQNAPATSEGASGHQPGHPGHRTSAEYQQHHYHADTSDPSHHLTNAQPSGLWSHNSRQPADTQPSGLASLPESSKDVPVMPQVPASYALQAPPNHLSALVQPTPHQPLHVGFPPYAMFGHQSTNHVYPNPPANVSLALLPNVISWVDERTVRDYLAIAVVRHKDIHDMVEREYGRIVKEHQDRKNEDASVLSFVNEHTKVQRVLCQEYDDLPNPKKQETVLQTLGTIKLAITAIPPRVRPGSNWKTKSNAFVTLIWIGRGIADGRGMLPNAIRAQLHNSSGLVEALGRVYAMMSAAEILNDGARLLKHLLELERSREHCFEGLERIVDMFQRVMRQGRVG</sequence>
<accession>A0A9P8GHS3</accession>
<gene>
    <name evidence="2" type="ORF">KCV03_g5731</name>
</gene>
<name>A0A9P8GHS3_AURME</name>
<evidence type="ECO:0000313" key="2">
    <source>
        <dbReference type="EMBL" id="KAH0220196.1"/>
    </source>
</evidence>
<feature type="compositionally biased region" description="Basic and acidic residues" evidence="1">
    <location>
        <begin position="13"/>
        <end position="27"/>
    </location>
</feature>
<comment type="caution">
    <text evidence="2">The sequence shown here is derived from an EMBL/GenBank/DDBJ whole genome shotgun (WGS) entry which is preliminary data.</text>
</comment>
<reference evidence="2" key="1">
    <citation type="journal article" date="2021" name="J Fungi (Basel)">
        <title>Virulence traits and population genomics of the black yeast Aureobasidium melanogenum.</title>
        <authorList>
            <person name="Cernosa A."/>
            <person name="Sun X."/>
            <person name="Gostincar C."/>
            <person name="Fang C."/>
            <person name="Gunde-Cimerman N."/>
            <person name="Song Z."/>
        </authorList>
    </citation>
    <scope>NUCLEOTIDE SEQUENCE</scope>
    <source>
        <strain evidence="2">EXF-8016</strain>
    </source>
</reference>